<evidence type="ECO:0000256" key="6">
    <source>
        <dbReference type="ARBA" id="ARBA00023136"/>
    </source>
</evidence>
<dbReference type="PROSITE" id="PS00211">
    <property type="entry name" value="ABC_TRANSPORTER_1"/>
    <property type="match status" value="1"/>
</dbReference>
<keyword evidence="11" id="KW-1185">Reference proteome</keyword>
<feature type="transmembrane region" description="Helical" evidence="7">
    <location>
        <begin position="278"/>
        <end position="299"/>
    </location>
</feature>
<sequence length="582" mass="64503">MFEVLLRLIVLVKPLIPVMMCTITAGVLGFLCAIFITILGFSGILNLMGLQDRFSFKFSIVTIIICAISRSILRYIEQSTGHFIAFKLLAIIRDKVFKALRRLSPAKLEVKDKGNLISIITSDIELLEVFYAHTIAPIAIAIITSLIMTTFISQFNVILGLIALSAYIVIGFIVPLIASRANQQKGRDFRNEFGDMNSYILDNLRGLRETIQYRNGNERLNTMIKMIDHLSSNERILKIQNGITQGATDAIILVYSIVMIVAGISLQNEANGNITFTGILISTVSLMSSFGPVAALSALSGNLNQTIASGERVLAILDEHPQVEEVSDGYDIDLGYPIAKIKVDNEEIKEEKDDSSKIVKDSNNNSCCANVDHVTFTYNDEEIILKDFSIKIEKNELIGIAGKSGSGKSTLLKLLMRFWDINNGSIKIDGREIRNINTISLRQNESYVTQETALFNDTIEENIKIGNMNATHEQVVEAAKKASMHDFISSLPDGYNTKVGELGDHLSGGERQRIGLARAFLHNANFILLDEPTSNLDSLNEAIILKSINEERKNKTIVLVSHRESTIKAADRIFLVENGRLS</sequence>
<keyword evidence="4" id="KW-0067">ATP-binding</keyword>
<feature type="transmembrane region" description="Helical" evidence="7">
    <location>
        <begin position="15"/>
        <end position="42"/>
    </location>
</feature>
<evidence type="ECO:0000256" key="5">
    <source>
        <dbReference type="ARBA" id="ARBA00022989"/>
    </source>
</evidence>
<dbReference type="InterPro" id="IPR027417">
    <property type="entry name" value="P-loop_NTPase"/>
</dbReference>
<accession>A0ABR2I774</accession>
<evidence type="ECO:0000259" key="9">
    <source>
        <dbReference type="PROSITE" id="PS50929"/>
    </source>
</evidence>
<dbReference type="InterPro" id="IPR011527">
    <property type="entry name" value="ABC1_TM_dom"/>
</dbReference>
<keyword evidence="6 7" id="KW-0472">Membrane</keyword>
<dbReference type="Gene3D" id="3.40.50.300">
    <property type="entry name" value="P-loop containing nucleotide triphosphate hydrolases"/>
    <property type="match status" value="1"/>
</dbReference>
<dbReference type="Proteomes" id="UP001470230">
    <property type="component" value="Unassembled WGS sequence"/>
</dbReference>
<feature type="transmembrane region" description="Helical" evidence="7">
    <location>
        <begin position="129"/>
        <end position="152"/>
    </location>
</feature>
<dbReference type="InterPro" id="IPR003593">
    <property type="entry name" value="AAA+_ATPase"/>
</dbReference>
<keyword evidence="5 7" id="KW-1133">Transmembrane helix</keyword>
<dbReference type="PROSITE" id="PS50929">
    <property type="entry name" value="ABC_TM1F"/>
    <property type="match status" value="1"/>
</dbReference>
<feature type="transmembrane region" description="Helical" evidence="7">
    <location>
        <begin position="158"/>
        <end position="178"/>
    </location>
</feature>
<dbReference type="SUPFAM" id="SSF90123">
    <property type="entry name" value="ABC transporter transmembrane region"/>
    <property type="match status" value="1"/>
</dbReference>
<dbReference type="SMART" id="SM00382">
    <property type="entry name" value="AAA"/>
    <property type="match status" value="1"/>
</dbReference>
<evidence type="ECO:0000256" key="2">
    <source>
        <dbReference type="ARBA" id="ARBA00022692"/>
    </source>
</evidence>
<feature type="transmembrane region" description="Helical" evidence="7">
    <location>
        <begin position="54"/>
        <end position="73"/>
    </location>
</feature>
<evidence type="ECO:0008006" key="12">
    <source>
        <dbReference type="Google" id="ProtNLM"/>
    </source>
</evidence>
<keyword evidence="2 7" id="KW-0812">Transmembrane</keyword>
<evidence type="ECO:0000259" key="8">
    <source>
        <dbReference type="PROSITE" id="PS50893"/>
    </source>
</evidence>
<feature type="domain" description="ABC transporter" evidence="8">
    <location>
        <begin position="369"/>
        <end position="582"/>
    </location>
</feature>
<keyword evidence="3" id="KW-0547">Nucleotide-binding</keyword>
<evidence type="ECO:0000256" key="1">
    <source>
        <dbReference type="ARBA" id="ARBA00004141"/>
    </source>
</evidence>
<dbReference type="InterPro" id="IPR039421">
    <property type="entry name" value="Type_1_exporter"/>
</dbReference>
<dbReference type="InterPro" id="IPR003439">
    <property type="entry name" value="ABC_transporter-like_ATP-bd"/>
</dbReference>
<dbReference type="Gene3D" id="1.20.1560.10">
    <property type="entry name" value="ABC transporter type 1, transmembrane domain"/>
    <property type="match status" value="1"/>
</dbReference>
<dbReference type="PANTHER" id="PTHR43394:SF1">
    <property type="entry name" value="ATP-BINDING CASSETTE SUB-FAMILY B MEMBER 10, MITOCHONDRIAL"/>
    <property type="match status" value="1"/>
</dbReference>
<feature type="domain" description="ABC transmembrane type-1" evidence="9">
    <location>
        <begin position="27"/>
        <end position="305"/>
    </location>
</feature>
<protein>
    <recommendedName>
        <fullName evidence="12">ABC transporter ATP-binding protein</fullName>
    </recommendedName>
</protein>
<dbReference type="PANTHER" id="PTHR43394">
    <property type="entry name" value="ATP-DEPENDENT PERMEASE MDL1, MITOCHONDRIAL"/>
    <property type="match status" value="1"/>
</dbReference>
<evidence type="ECO:0000256" key="7">
    <source>
        <dbReference type="SAM" id="Phobius"/>
    </source>
</evidence>
<dbReference type="Pfam" id="PF00664">
    <property type="entry name" value="ABC_membrane"/>
    <property type="match status" value="1"/>
</dbReference>
<feature type="transmembrane region" description="Helical" evidence="7">
    <location>
        <begin position="247"/>
        <end position="266"/>
    </location>
</feature>
<evidence type="ECO:0000256" key="4">
    <source>
        <dbReference type="ARBA" id="ARBA00022840"/>
    </source>
</evidence>
<reference evidence="10 11" key="1">
    <citation type="submission" date="2024-04" db="EMBL/GenBank/DDBJ databases">
        <title>Tritrichomonas musculus Genome.</title>
        <authorList>
            <person name="Alves-Ferreira E."/>
            <person name="Grigg M."/>
            <person name="Lorenzi H."/>
            <person name="Galac M."/>
        </authorList>
    </citation>
    <scope>NUCLEOTIDE SEQUENCE [LARGE SCALE GENOMIC DNA]</scope>
    <source>
        <strain evidence="10 11">EAF2021</strain>
    </source>
</reference>
<evidence type="ECO:0000313" key="10">
    <source>
        <dbReference type="EMBL" id="KAK8858276.1"/>
    </source>
</evidence>
<dbReference type="InterPro" id="IPR036640">
    <property type="entry name" value="ABC1_TM_sf"/>
</dbReference>
<proteinExistence type="predicted"/>
<evidence type="ECO:0000256" key="3">
    <source>
        <dbReference type="ARBA" id="ARBA00022741"/>
    </source>
</evidence>
<dbReference type="EMBL" id="JAPFFF010000019">
    <property type="protein sequence ID" value="KAK8858276.1"/>
    <property type="molecule type" value="Genomic_DNA"/>
</dbReference>
<dbReference type="PROSITE" id="PS50893">
    <property type="entry name" value="ABC_TRANSPORTER_2"/>
    <property type="match status" value="1"/>
</dbReference>
<comment type="caution">
    <text evidence="10">The sequence shown here is derived from an EMBL/GenBank/DDBJ whole genome shotgun (WGS) entry which is preliminary data.</text>
</comment>
<name>A0ABR2I774_9EUKA</name>
<dbReference type="Pfam" id="PF00005">
    <property type="entry name" value="ABC_tran"/>
    <property type="match status" value="1"/>
</dbReference>
<dbReference type="SUPFAM" id="SSF52540">
    <property type="entry name" value="P-loop containing nucleoside triphosphate hydrolases"/>
    <property type="match status" value="1"/>
</dbReference>
<evidence type="ECO:0000313" key="11">
    <source>
        <dbReference type="Proteomes" id="UP001470230"/>
    </source>
</evidence>
<comment type="subcellular location">
    <subcellularLocation>
        <location evidence="1">Membrane</location>
        <topology evidence="1">Multi-pass membrane protein</topology>
    </subcellularLocation>
</comment>
<organism evidence="10 11">
    <name type="scientific">Tritrichomonas musculus</name>
    <dbReference type="NCBI Taxonomy" id="1915356"/>
    <lineage>
        <taxon>Eukaryota</taxon>
        <taxon>Metamonada</taxon>
        <taxon>Parabasalia</taxon>
        <taxon>Tritrichomonadida</taxon>
        <taxon>Tritrichomonadidae</taxon>
        <taxon>Tritrichomonas</taxon>
    </lineage>
</organism>
<gene>
    <name evidence="10" type="ORF">M9Y10_013378</name>
</gene>
<dbReference type="InterPro" id="IPR017871">
    <property type="entry name" value="ABC_transporter-like_CS"/>
</dbReference>